<proteinExistence type="predicted"/>
<evidence type="ECO:0000313" key="2">
    <source>
        <dbReference type="EMBL" id="ODH39047.1"/>
    </source>
</evidence>
<feature type="region of interest" description="Disordered" evidence="1">
    <location>
        <begin position="1"/>
        <end position="65"/>
    </location>
</feature>
<feature type="compositionally biased region" description="Low complexity" evidence="1">
    <location>
        <begin position="46"/>
        <end position="65"/>
    </location>
</feature>
<dbReference type="AlphaFoldDB" id="A0A1D2JJT9"/>
<gene>
    <name evidence="2" type="ORF">ACO22_02055</name>
</gene>
<sequence length="65" mass="7605">MKDARGPHVPNDFVQKQNSSKSKLRGSCVLHTVNNTRRATQDNLHQRQLQGRIQQQQQQQQQQQE</sequence>
<evidence type="ECO:0000256" key="1">
    <source>
        <dbReference type="SAM" id="MobiDB-lite"/>
    </source>
</evidence>
<dbReference type="EMBL" id="LZYO01000058">
    <property type="protein sequence ID" value="ODH39047.1"/>
    <property type="molecule type" value="Genomic_DNA"/>
</dbReference>
<accession>A0A1D2JJT9</accession>
<feature type="compositionally biased region" description="Polar residues" evidence="1">
    <location>
        <begin position="32"/>
        <end position="43"/>
    </location>
</feature>
<protein>
    <submittedName>
        <fullName evidence="2">Uncharacterized protein</fullName>
    </submittedName>
</protein>
<organism evidence="2 3">
    <name type="scientific">Paracoccidioides brasiliensis</name>
    <dbReference type="NCBI Taxonomy" id="121759"/>
    <lineage>
        <taxon>Eukaryota</taxon>
        <taxon>Fungi</taxon>
        <taxon>Dikarya</taxon>
        <taxon>Ascomycota</taxon>
        <taxon>Pezizomycotina</taxon>
        <taxon>Eurotiomycetes</taxon>
        <taxon>Eurotiomycetidae</taxon>
        <taxon>Onygenales</taxon>
        <taxon>Ajellomycetaceae</taxon>
        <taxon>Paracoccidioides</taxon>
    </lineage>
</organism>
<comment type="caution">
    <text evidence="2">The sequence shown here is derived from an EMBL/GenBank/DDBJ whole genome shotgun (WGS) entry which is preliminary data.</text>
</comment>
<dbReference type="VEuPathDB" id="FungiDB:PADG_02237"/>
<evidence type="ECO:0000313" key="3">
    <source>
        <dbReference type="Proteomes" id="UP000242814"/>
    </source>
</evidence>
<dbReference type="Proteomes" id="UP000242814">
    <property type="component" value="Unassembled WGS sequence"/>
</dbReference>
<name>A0A1D2JJT9_PARBR</name>
<reference evidence="2 3" key="1">
    <citation type="submission" date="2016-06" db="EMBL/GenBank/DDBJ databases">
        <authorList>
            <person name="Kjaerup R.B."/>
            <person name="Dalgaard T.S."/>
            <person name="Juul-Madsen H.R."/>
        </authorList>
    </citation>
    <scope>NUCLEOTIDE SEQUENCE [LARGE SCALE GENOMIC DNA]</scope>
    <source>
        <strain evidence="2 3">Pb300</strain>
    </source>
</reference>